<keyword evidence="2" id="KW-1185">Reference proteome</keyword>
<organism evidence="1 2">
    <name type="scientific">Choristoneura fumiferana</name>
    <name type="common">Spruce budworm moth</name>
    <name type="synonym">Archips fumiferana</name>
    <dbReference type="NCBI Taxonomy" id="7141"/>
    <lineage>
        <taxon>Eukaryota</taxon>
        <taxon>Metazoa</taxon>
        <taxon>Ecdysozoa</taxon>
        <taxon>Arthropoda</taxon>
        <taxon>Hexapoda</taxon>
        <taxon>Insecta</taxon>
        <taxon>Pterygota</taxon>
        <taxon>Neoptera</taxon>
        <taxon>Endopterygota</taxon>
        <taxon>Lepidoptera</taxon>
        <taxon>Glossata</taxon>
        <taxon>Ditrysia</taxon>
        <taxon>Tortricoidea</taxon>
        <taxon>Tortricidae</taxon>
        <taxon>Tortricinae</taxon>
        <taxon>Choristoneura</taxon>
    </lineage>
</organism>
<reference evidence="1 2" key="1">
    <citation type="journal article" date="2022" name="Genome Biol. Evol.">
        <title>The Spruce Budworm Genome: Reconstructing the Evolutionary History of Antifreeze Proteins.</title>
        <authorList>
            <person name="Beliveau C."/>
            <person name="Gagne P."/>
            <person name="Picq S."/>
            <person name="Vernygora O."/>
            <person name="Keeling C.I."/>
            <person name="Pinkney K."/>
            <person name="Doucet D."/>
            <person name="Wen F."/>
            <person name="Johnston J.S."/>
            <person name="Maaroufi H."/>
            <person name="Boyle B."/>
            <person name="Laroche J."/>
            <person name="Dewar K."/>
            <person name="Juretic N."/>
            <person name="Blackburn G."/>
            <person name="Nisole A."/>
            <person name="Brunet B."/>
            <person name="Brandao M."/>
            <person name="Lumley L."/>
            <person name="Duan J."/>
            <person name="Quan G."/>
            <person name="Lucarotti C.J."/>
            <person name="Roe A.D."/>
            <person name="Sperling F.A.H."/>
            <person name="Levesque R.C."/>
            <person name="Cusson M."/>
        </authorList>
    </citation>
    <scope>NUCLEOTIDE SEQUENCE [LARGE SCALE GENOMIC DNA]</scope>
    <source>
        <strain evidence="1">Glfc:IPQL:Cfum</strain>
    </source>
</reference>
<dbReference type="Proteomes" id="UP001064048">
    <property type="component" value="Chromosome 7"/>
</dbReference>
<name>A0ACC0K6C5_CHOFU</name>
<comment type="caution">
    <text evidence="1">The sequence shown here is derived from an EMBL/GenBank/DDBJ whole genome shotgun (WGS) entry which is preliminary data.</text>
</comment>
<dbReference type="EMBL" id="CM046107">
    <property type="protein sequence ID" value="KAI8432019.1"/>
    <property type="molecule type" value="Genomic_DNA"/>
</dbReference>
<gene>
    <name evidence="1" type="ORF">MSG28_004547</name>
</gene>
<evidence type="ECO:0000313" key="1">
    <source>
        <dbReference type="EMBL" id="KAI8432019.1"/>
    </source>
</evidence>
<protein>
    <submittedName>
        <fullName evidence="1">Uncharacterized protein</fullName>
    </submittedName>
</protein>
<accession>A0ACC0K6C5</accession>
<sequence length="186" mass="20826">MSSRRASPRAQPSAPICRRVHGKQFNLSAVRASRSRACERVRRAAAARLVRSMRKQTLPQSGCGRVQFDALQGYEGWCEGPARYLFIKALVAVWPAAPVISLPLSSPINRRSAGRVRSHRRCVSAQAGYSETRNSKFVMRSLSLSYQTGQNPERARALMREREDNCHINVPFLTLSPTNLCRTLNS</sequence>
<proteinExistence type="predicted"/>
<evidence type="ECO:0000313" key="2">
    <source>
        <dbReference type="Proteomes" id="UP001064048"/>
    </source>
</evidence>